<keyword evidence="2" id="KW-1185">Reference proteome</keyword>
<name>A0A1H1F4V2_9ACTN</name>
<dbReference type="RefSeq" id="WP_093259401.1">
    <property type="nucleotide sequence ID" value="NZ_FNKK01000002.1"/>
</dbReference>
<dbReference type="OrthoDB" id="3537847at2"/>
<reference evidence="1 2" key="1">
    <citation type="submission" date="2016-10" db="EMBL/GenBank/DDBJ databases">
        <authorList>
            <person name="de Groot N.N."/>
        </authorList>
    </citation>
    <scope>NUCLEOTIDE SEQUENCE [LARGE SCALE GENOMIC DNA]</scope>
    <source>
        <strain evidence="1 2">DSM 43794</strain>
    </source>
</reference>
<sequence length="61" mass="6832">MPKIVDTLRQVMTQPTGFNADGRAIGVGLATALAAQRSRVVDDIDRHLRRWSEDERLDVRG</sequence>
<dbReference type="AlphaFoldDB" id="A0A1H1F4V2"/>
<dbReference type="Proteomes" id="UP000217103">
    <property type="component" value="Unassembled WGS sequence"/>
</dbReference>
<accession>A0A1H1F4V2</accession>
<evidence type="ECO:0000313" key="1">
    <source>
        <dbReference type="EMBL" id="SDQ95446.1"/>
    </source>
</evidence>
<evidence type="ECO:0000313" key="2">
    <source>
        <dbReference type="Proteomes" id="UP000217103"/>
    </source>
</evidence>
<organism evidence="1 2">
    <name type="scientific">Thermostaphylospora chromogena</name>
    <dbReference type="NCBI Taxonomy" id="35622"/>
    <lineage>
        <taxon>Bacteria</taxon>
        <taxon>Bacillati</taxon>
        <taxon>Actinomycetota</taxon>
        <taxon>Actinomycetes</taxon>
        <taxon>Streptosporangiales</taxon>
        <taxon>Thermomonosporaceae</taxon>
        <taxon>Thermostaphylospora</taxon>
    </lineage>
</organism>
<dbReference type="EMBL" id="FNKK01000002">
    <property type="protein sequence ID" value="SDQ95446.1"/>
    <property type="molecule type" value="Genomic_DNA"/>
</dbReference>
<protein>
    <submittedName>
        <fullName evidence="1">Uncharacterized protein</fullName>
    </submittedName>
</protein>
<gene>
    <name evidence="1" type="ORF">SAMN04489764_2764</name>
</gene>
<proteinExistence type="predicted"/>